<dbReference type="EMBL" id="CM008053">
    <property type="protein sequence ID" value="PVH33673.1"/>
    <property type="molecule type" value="Genomic_DNA"/>
</dbReference>
<dbReference type="Proteomes" id="UP000243499">
    <property type="component" value="Chromosome 8"/>
</dbReference>
<dbReference type="AlphaFoldDB" id="A0A2T8I7N6"/>
<gene>
    <name evidence="3" type="ORF">PAHAL_8G043200</name>
</gene>
<organism evidence="3">
    <name type="scientific">Panicum hallii</name>
    <dbReference type="NCBI Taxonomy" id="206008"/>
    <lineage>
        <taxon>Eukaryota</taxon>
        <taxon>Viridiplantae</taxon>
        <taxon>Streptophyta</taxon>
        <taxon>Embryophyta</taxon>
        <taxon>Tracheophyta</taxon>
        <taxon>Spermatophyta</taxon>
        <taxon>Magnoliopsida</taxon>
        <taxon>Liliopsida</taxon>
        <taxon>Poales</taxon>
        <taxon>Poaceae</taxon>
        <taxon>PACMAD clade</taxon>
        <taxon>Panicoideae</taxon>
        <taxon>Panicodae</taxon>
        <taxon>Paniceae</taxon>
        <taxon>Panicinae</taxon>
        <taxon>Panicum</taxon>
        <taxon>Panicum sect. Panicum</taxon>
    </lineage>
</organism>
<feature type="region of interest" description="Disordered" evidence="1">
    <location>
        <begin position="267"/>
        <end position="287"/>
    </location>
</feature>
<dbReference type="EMBL" id="CM008053">
    <property type="protein sequence ID" value="PVH33674.1"/>
    <property type="molecule type" value="Genomic_DNA"/>
</dbReference>
<dbReference type="PANTHER" id="PTHR31549">
    <property type="entry name" value="PROTEIN, PUTATIVE (DUF247)-RELATED-RELATED"/>
    <property type="match status" value="1"/>
</dbReference>
<dbReference type="InterPro" id="IPR004158">
    <property type="entry name" value="DUF247_pln"/>
</dbReference>
<feature type="transmembrane region" description="Helical" evidence="2">
    <location>
        <begin position="474"/>
        <end position="492"/>
    </location>
</feature>
<keyword evidence="2" id="KW-0472">Membrane</keyword>
<evidence type="ECO:0000313" key="3">
    <source>
        <dbReference type="EMBL" id="PVH33674.1"/>
    </source>
</evidence>
<feature type="compositionally biased region" description="Pro residues" evidence="1">
    <location>
        <begin position="30"/>
        <end position="46"/>
    </location>
</feature>
<evidence type="ECO:0000256" key="1">
    <source>
        <dbReference type="SAM" id="MobiDB-lite"/>
    </source>
</evidence>
<dbReference type="Pfam" id="PF03140">
    <property type="entry name" value="DUF247"/>
    <property type="match status" value="1"/>
</dbReference>
<proteinExistence type="predicted"/>
<name>A0A2T8I7N6_9POAL</name>
<dbReference type="PANTHER" id="PTHR31549:SF146">
    <property type="entry name" value="OS01G0564600 PROTEIN"/>
    <property type="match status" value="1"/>
</dbReference>
<keyword evidence="2" id="KW-1133">Transmembrane helix</keyword>
<dbReference type="Gramene" id="PVH33674">
    <property type="protein sequence ID" value="PVH33674"/>
    <property type="gene ID" value="PAHAL_8G043200"/>
</dbReference>
<feature type="region of interest" description="Disordered" evidence="1">
    <location>
        <begin position="1"/>
        <end position="46"/>
    </location>
</feature>
<sequence>MSQRRGEESGCSSRVSTTLSAHDESRPKASCPPPPPSCRRPSWPPPLPKPKAAFRYPYHMPVGRSSATIQRVEASLLGITGKDRPAGLNDVRAPLVVTIGPYHRCAYGLAWSRLRLMEEAKDAALEEFGRVSNQPREALQEKILSVAASARECYGGDRMVNPYDDNSDDDISVDEGDRNFAEMLLLDGCFLLQFMVSMCPDDPKAPAELDPLMSRAEVHTRIDAIVRDVMLFENQIPWLVLEALMELRPGVPVDRFLTLMASAFQAGNDDSTNPKAQHDHDDHHHNKPPHLLGLFHRRQIGTARTQSLLVPKLSSLSTTAVELAEMGVKLTAGKTKKFGDMSMANRQWRGLGLFGELSLAPVVLNDLTACWLINMAAYEACVGATQADNFAVSSYISVVALLVNREEDVQELRGKGIINSAMSDMGTLEFFKWAAPHLRVGHRYYEVFRGLQEYRQRWAWMAVHRFLYKNYKTIGAVLSIIGVLAGLFKTILSLKQ</sequence>
<protein>
    <submittedName>
        <fullName evidence="3">Uncharacterized protein</fullName>
    </submittedName>
</protein>
<keyword evidence="2" id="KW-0812">Transmembrane</keyword>
<evidence type="ECO:0000256" key="2">
    <source>
        <dbReference type="SAM" id="Phobius"/>
    </source>
</evidence>
<reference evidence="3" key="1">
    <citation type="submission" date="2018-04" db="EMBL/GenBank/DDBJ databases">
        <title>WGS assembly of Panicum hallii.</title>
        <authorList>
            <person name="Lovell J."/>
            <person name="Jenkins J."/>
            <person name="Lowry D."/>
            <person name="Mamidi S."/>
            <person name="Sreedasyam A."/>
            <person name="Weng X."/>
            <person name="Barry K."/>
            <person name="Bonette J."/>
            <person name="Campitelli B."/>
            <person name="Daum C."/>
            <person name="Gordon S."/>
            <person name="Gould B."/>
            <person name="Lipzen A."/>
            <person name="Macqueen A."/>
            <person name="Palacio-Mejia J."/>
            <person name="Plott C."/>
            <person name="Shakirov E."/>
            <person name="Shu S."/>
            <person name="Yoshinaga Y."/>
            <person name="Zane M."/>
            <person name="Rokhsar D."/>
            <person name="Grimwood J."/>
            <person name="Schmutz J."/>
            <person name="Juenger T."/>
        </authorList>
    </citation>
    <scope>NUCLEOTIDE SEQUENCE [LARGE SCALE GENOMIC DNA]</scope>
    <source>
        <strain evidence="3">FIL2</strain>
    </source>
</reference>
<dbReference type="Gramene" id="PVH33673">
    <property type="protein sequence ID" value="PVH33673"/>
    <property type="gene ID" value="PAHAL_8G043200"/>
</dbReference>
<accession>A0A2T8I7N6</accession>
<feature type="compositionally biased region" description="Polar residues" evidence="1">
    <location>
        <begin position="10"/>
        <end position="20"/>
    </location>
</feature>